<dbReference type="Gene3D" id="2.40.100.10">
    <property type="entry name" value="Cyclophilin-like"/>
    <property type="match status" value="1"/>
</dbReference>
<evidence type="ECO:0000313" key="8">
    <source>
        <dbReference type="Proteomes" id="UP001366060"/>
    </source>
</evidence>
<dbReference type="EC" id="5.2.1.8" evidence="5"/>
<evidence type="ECO:0000256" key="2">
    <source>
        <dbReference type="ARBA" id="ARBA00007365"/>
    </source>
</evidence>
<keyword evidence="8" id="KW-1185">Reference proteome</keyword>
<dbReference type="PANTHER" id="PTHR45625">
    <property type="entry name" value="PEPTIDYL-PROLYL CIS-TRANS ISOMERASE-RELATED"/>
    <property type="match status" value="1"/>
</dbReference>
<dbReference type="InterPro" id="IPR020892">
    <property type="entry name" value="Cyclophilin-type_PPIase_CS"/>
</dbReference>
<name>A0ABU9H8T3_9GAMM</name>
<comment type="catalytic activity">
    <reaction evidence="5">
        <text>[protein]-peptidylproline (omega=180) = [protein]-peptidylproline (omega=0)</text>
        <dbReference type="Rhea" id="RHEA:16237"/>
        <dbReference type="Rhea" id="RHEA-COMP:10747"/>
        <dbReference type="Rhea" id="RHEA-COMP:10748"/>
        <dbReference type="ChEBI" id="CHEBI:83833"/>
        <dbReference type="ChEBI" id="CHEBI:83834"/>
        <dbReference type="EC" id="5.2.1.8"/>
    </reaction>
</comment>
<comment type="function">
    <text evidence="1 5">PPIases accelerate the folding of proteins. It catalyzes the cis-trans isomerization of proline imidic peptide bonds in oligopeptides.</text>
</comment>
<dbReference type="Pfam" id="PF00160">
    <property type="entry name" value="Pro_isomerase"/>
    <property type="match status" value="1"/>
</dbReference>
<evidence type="ECO:0000256" key="4">
    <source>
        <dbReference type="ARBA" id="ARBA00023235"/>
    </source>
</evidence>
<keyword evidence="3 5" id="KW-0697">Rotamase</keyword>
<keyword evidence="5" id="KW-0732">Signal</keyword>
<dbReference type="GO" id="GO:0003755">
    <property type="term" value="F:peptidyl-prolyl cis-trans isomerase activity"/>
    <property type="evidence" value="ECO:0007669"/>
    <property type="project" value="UniProtKB-EC"/>
</dbReference>
<evidence type="ECO:0000256" key="5">
    <source>
        <dbReference type="RuleBase" id="RU363019"/>
    </source>
</evidence>
<proteinExistence type="inferred from homology"/>
<organism evidence="7 8">
    <name type="scientific">Psychromonas arctica</name>
    <dbReference type="NCBI Taxonomy" id="168275"/>
    <lineage>
        <taxon>Bacteria</taxon>
        <taxon>Pseudomonadati</taxon>
        <taxon>Pseudomonadota</taxon>
        <taxon>Gammaproteobacteria</taxon>
        <taxon>Alteromonadales</taxon>
        <taxon>Psychromonadaceae</taxon>
        <taxon>Psychromonas</taxon>
    </lineage>
</organism>
<evidence type="ECO:0000256" key="3">
    <source>
        <dbReference type="ARBA" id="ARBA00023110"/>
    </source>
</evidence>
<dbReference type="PROSITE" id="PS00170">
    <property type="entry name" value="CSA_PPIASE_1"/>
    <property type="match status" value="1"/>
</dbReference>
<dbReference type="RefSeq" id="WP_341626966.1">
    <property type="nucleotide sequence ID" value="NZ_JBAKBA010000006.1"/>
</dbReference>
<keyword evidence="4 5" id="KW-0413">Isomerase</keyword>
<dbReference type="PRINTS" id="PR00153">
    <property type="entry name" value="CSAPPISMRASE"/>
</dbReference>
<dbReference type="EMBL" id="JBAKBA010000006">
    <property type="protein sequence ID" value="MEL0658280.1"/>
    <property type="molecule type" value="Genomic_DNA"/>
</dbReference>
<dbReference type="InterPro" id="IPR044666">
    <property type="entry name" value="Cyclophilin_A-like"/>
</dbReference>
<evidence type="ECO:0000313" key="7">
    <source>
        <dbReference type="EMBL" id="MEL0658280.1"/>
    </source>
</evidence>
<sequence length="182" mass="20031">MKYITAFILLLTSHLALAANPSVVIDTNQGQITVELYPEKAPKTVANFLAYIKRDEFKATTFHRVIEGFMIQGGGFSVSGQRLETFASIENESKNGLSNERGTISMARTGNPHSASRQFFINQKDNSFLDASTNKWGYAVFGKVTVGLEVVDKIANVKTASQDKPVEPVIINKITLMKDIAE</sequence>
<gene>
    <name evidence="7" type="ORF">V6255_03920</name>
</gene>
<dbReference type="InterPro" id="IPR024936">
    <property type="entry name" value="Cyclophilin-type_PPIase"/>
</dbReference>
<feature type="chain" id="PRO_5044969244" description="Peptidyl-prolyl cis-trans isomerase" evidence="5">
    <location>
        <begin position="19"/>
        <end position="182"/>
    </location>
</feature>
<evidence type="ECO:0000259" key="6">
    <source>
        <dbReference type="PROSITE" id="PS50072"/>
    </source>
</evidence>
<reference evidence="7 8" key="1">
    <citation type="submission" date="2024-02" db="EMBL/GenBank/DDBJ databases">
        <title>Bacteria isolated from the canopy kelp, Nereocystis luetkeana.</title>
        <authorList>
            <person name="Pfister C.A."/>
            <person name="Younker I.T."/>
            <person name="Light S.H."/>
        </authorList>
    </citation>
    <scope>NUCLEOTIDE SEQUENCE [LARGE SCALE GENOMIC DNA]</scope>
    <source>
        <strain evidence="7 8">TI.2.07</strain>
    </source>
</reference>
<feature type="signal peptide" evidence="5">
    <location>
        <begin position="1"/>
        <end position="18"/>
    </location>
</feature>
<evidence type="ECO:0000256" key="1">
    <source>
        <dbReference type="ARBA" id="ARBA00002388"/>
    </source>
</evidence>
<dbReference type="SUPFAM" id="SSF50891">
    <property type="entry name" value="Cyclophilin-like"/>
    <property type="match status" value="1"/>
</dbReference>
<comment type="similarity">
    <text evidence="2 5">Belongs to the cyclophilin-type PPIase family.</text>
</comment>
<dbReference type="PROSITE" id="PS50072">
    <property type="entry name" value="CSA_PPIASE_2"/>
    <property type="match status" value="1"/>
</dbReference>
<dbReference type="PANTHER" id="PTHR45625:SF4">
    <property type="entry name" value="PEPTIDYLPROLYL ISOMERASE DOMAIN AND WD REPEAT-CONTAINING PROTEIN 1"/>
    <property type="match status" value="1"/>
</dbReference>
<accession>A0ABU9H8T3</accession>
<dbReference type="InterPro" id="IPR002130">
    <property type="entry name" value="Cyclophilin-type_PPIase_dom"/>
</dbReference>
<dbReference type="PIRSF" id="PIRSF001467">
    <property type="entry name" value="Peptidylpro_ismrse"/>
    <property type="match status" value="1"/>
</dbReference>
<dbReference type="Proteomes" id="UP001366060">
    <property type="component" value="Unassembled WGS sequence"/>
</dbReference>
<feature type="domain" description="PPIase cyclophilin-type" evidence="6">
    <location>
        <begin position="26"/>
        <end position="176"/>
    </location>
</feature>
<comment type="caution">
    <text evidence="7">The sequence shown here is derived from an EMBL/GenBank/DDBJ whole genome shotgun (WGS) entry which is preliminary data.</text>
</comment>
<dbReference type="InterPro" id="IPR029000">
    <property type="entry name" value="Cyclophilin-like_dom_sf"/>
</dbReference>
<protein>
    <recommendedName>
        <fullName evidence="5">Peptidyl-prolyl cis-trans isomerase</fullName>
        <shortName evidence="5">PPIase</shortName>
        <ecNumber evidence="5">5.2.1.8</ecNumber>
    </recommendedName>
</protein>